<gene>
    <name evidence="2" type="ORF">HA48_20270</name>
</gene>
<dbReference type="Gene3D" id="3.90.1300.10">
    <property type="entry name" value="Amidase signature (AS) domain"/>
    <property type="match status" value="1"/>
</dbReference>
<dbReference type="InterPro" id="IPR000120">
    <property type="entry name" value="Amidase"/>
</dbReference>
<accession>A0A1X1CW79</accession>
<dbReference type="PROSITE" id="PS00571">
    <property type="entry name" value="AMIDASES"/>
    <property type="match status" value="1"/>
</dbReference>
<dbReference type="RefSeq" id="WP_158086977.1">
    <property type="nucleotide sequence ID" value="NZ_MLFS01000087.1"/>
</dbReference>
<dbReference type="OrthoDB" id="9811471at2"/>
<dbReference type="PANTHER" id="PTHR11895:SF151">
    <property type="entry name" value="GLUTAMYL-TRNA(GLN) AMIDOTRANSFERASE SUBUNIT A"/>
    <property type="match status" value="1"/>
</dbReference>
<organism evidence="2 3">
    <name type="scientific">Pantoea wallisii</name>
    <dbReference type="NCBI Taxonomy" id="1076551"/>
    <lineage>
        <taxon>Bacteria</taxon>
        <taxon>Pseudomonadati</taxon>
        <taxon>Pseudomonadota</taxon>
        <taxon>Gammaproteobacteria</taxon>
        <taxon>Enterobacterales</taxon>
        <taxon>Erwiniaceae</taxon>
        <taxon>Pantoea</taxon>
    </lineage>
</organism>
<reference evidence="2 3" key="1">
    <citation type="journal article" date="2017" name="Antonie Van Leeuwenhoek">
        <title>Phylogenomic resolution of the bacterial genus Pantoea and its relationship with Erwinia and Tatumella.</title>
        <authorList>
            <person name="Palmer M."/>
            <person name="Steenkamp E.T."/>
            <person name="Coetzee M.P."/>
            <person name="Chan W.Y."/>
            <person name="van Zyl E."/>
            <person name="De Maayer P."/>
            <person name="Coutinho T.A."/>
            <person name="Blom J."/>
            <person name="Smits T.H."/>
            <person name="Duffy B."/>
            <person name="Venter S.N."/>
        </authorList>
    </citation>
    <scope>NUCLEOTIDE SEQUENCE [LARGE SCALE GENOMIC DNA]</scope>
    <source>
        <strain evidence="2 3">LMG 26277</strain>
    </source>
</reference>
<dbReference type="Pfam" id="PF01425">
    <property type="entry name" value="Amidase"/>
    <property type="match status" value="1"/>
</dbReference>
<dbReference type="STRING" id="1076551.HA48_20270"/>
<dbReference type="AlphaFoldDB" id="A0A1X1CW79"/>
<dbReference type="Proteomes" id="UP000193104">
    <property type="component" value="Unassembled WGS sequence"/>
</dbReference>
<dbReference type="InterPro" id="IPR036928">
    <property type="entry name" value="AS_sf"/>
</dbReference>
<evidence type="ECO:0000313" key="3">
    <source>
        <dbReference type="Proteomes" id="UP000193104"/>
    </source>
</evidence>
<evidence type="ECO:0000313" key="2">
    <source>
        <dbReference type="EMBL" id="ORM68672.1"/>
    </source>
</evidence>
<feature type="domain" description="Amidase" evidence="1">
    <location>
        <begin position="4"/>
        <end position="358"/>
    </location>
</feature>
<evidence type="ECO:0000259" key="1">
    <source>
        <dbReference type="Pfam" id="PF01425"/>
    </source>
</evidence>
<proteinExistence type="predicted"/>
<protein>
    <recommendedName>
        <fullName evidence="1">Amidase domain-containing protein</fullName>
    </recommendedName>
</protein>
<sequence>MCRDLPPGAGTPGLADFHPAQDAPLVARLRALGAQPIGKNNMHELSFGVTSVNAHWGTVENPRHPGFLAGGSSGGSAAAVAAGAVAFSVGTDTGGSVRIPAALCGVCGFRPTTGRYPRDGIVPVSHTKDTPGFIAARVEDIALLDAAVMGESVAAPQLPARIGIPERFLWQGIDASVAQTCQRAVTMLEQQGVEIVRFDDAHLGDMNASVQFPVPFYEFFVDFPRFLLSEGLEWRFSHILSQLSDSQVSKILHTQLSQCTVSWDDYMAGLCTIGDLRAAWQETFAHYQLDALLYPTVSCAVPPLSAACDHAVFEQLVRNTDMASSVGAPSLTLPVARAGEFATGLSLDGLPGYDRRLLQHASAIAAVLRC</sequence>
<comment type="caution">
    <text evidence="2">The sequence shown here is derived from an EMBL/GenBank/DDBJ whole genome shotgun (WGS) entry which is preliminary data.</text>
</comment>
<dbReference type="SUPFAM" id="SSF75304">
    <property type="entry name" value="Amidase signature (AS) enzymes"/>
    <property type="match status" value="1"/>
</dbReference>
<keyword evidence="3" id="KW-1185">Reference proteome</keyword>
<name>A0A1X1CW79_9GAMM</name>
<dbReference type="PANTHER" id="PTHR11895">
    <property type="entry name" value="TRANSAMIDASE"/>
    <property type="match status" value="1"/>
</dbReference>
<dbReference type="InterPro" id="IPR023631">
    <property type="entry name" value="Amidase_dom"/>
</dbReference>
<dbReference type="InterPro" id="IPR020556">
    <property type="entry name" value="Amidase_CS"/>
</dbReference>
<dbReference type="GO" id="GO:0003824">
    <property type="term" value="F:catalytic activity"/>
    <property type="evidence" value="ECO:0007669"/>
    <property type="project" value="InterPro"/>
</dbReference>
<dbReference type="EMBL" id="MLFS01000087">
    <property type="protein sequence ID" value="ORM68672.1"/>
    <property type="molecule type" value="Genomic_DNA"/>
</dbReference>